<sequence>MDSNKNGIVLKFGGASVSSPEAFSSIADIILHRKKKYSRVIVVVSAMGDTTDELISLANKVNPNPPRRELDMLLSVGERISIALLAMALAAKGTEALSFTGSQSGIITTNDHANAKIVNVKPHRLIPHLNKDKIVIVAGFQGMSLEGEITTLGRGGSDTTAVALAVSLEAEKVEFFKDVLGIYDKDPKIYQNANLLKELSYKEAFEIMDKGAQVLHSRCVRLAEKNSLPLKVLPFSRFLEEDLGTIIQDTVRSKKSISYED</sequence>
<gene>
    <name evidence="9" type="ORF">GCL60_13870</name>
</gene>
<evidence type="ECO:0000313" key="9">
    <source>
        <dbReference type="EMBL" id="KAB8036925.1"/>
    </source>
</evidence>
<accession>A0A6N6VT03</accession>
<dbReference type="Pfam" id="PF00696">
    <property type="entry name" value="AA_kinase"/>
    <property type="match status" value="1"/>
</dbReference>
<dbReference type="CDD" id="cd04246">
    <property type="entry name" value="AAK_AK-DapG-like"/>
    <property type="match status" value="1"/>
</dbReference>
<dbReference type="PANTHER" id="PTHR21499">
    <property type="entry name" value="ASPARTATE KINASE"/>
    <property type="match status" value="1"/>
</dbReference>
<dbReference type="EC" id="2.7.2.4" evidence="2"/>
<keyword evidence="3" id="KW-0808">Transferase</keyword>
<dbReference type="InterPro" id="IPR036393">
    <property type="entry name" value="AceGlu_kinase-like_sf"/>
</dbReference>
<keyword evidence="5 9" id="KW-0418">Kinase</keyword>
<dbReference type="InterPro" id="IPR001048">
    <property type="entry name" value="Asp/Glu/Uridylate_kinase"/>
</dbReference>
<evidence type="ECO:0000256" key="7">
    <source>
        <dbReference type="ARBA" id="ARBA00047872"/>
    </source>
</evidence>
<dbReference type="RefSeq" id="WP_153421340.1">
    <property type="nucleotide sequence ID" value="NZ_WFLM01000005.1"/>
</dbReference>
<evidence type="ECO:0000259" key="8">
    <source>
        <dbReference type="Pfam" id="PF00696"/>
    </source>
</evidence>
<evidence type="ECO:0000256" key="6">
    <source>
        <dbReference type="ARBA" id="ARBA00022840"/>
    </source>
</evidence>
<evidence type="ECO:0000256" key="2">
    <source>
        <dbReference type="ARBA" id="ARBA00013059"/>
    </source>
</evidence>
<dbReference type="SUPFAM" id="SSF53633">
    <property type="entry name" value="Carbamate kinase-like"/>
    <property type="match status" value="1"/>
</dbReference>
<name>A0A6N6VT03_9BACT</name>
<keyword evidence="10" id="KW-1185">Reference proteome</keyword>
<protein>
    <recommendedName>
        <fullName evidence="2">aspartate kinase</fullName>
        <ecNumber evidence="2">2.7.2.4</ecNumber>
    </recommendedName>
</protein>
<dbReference type="GO" id="GO:0005829">
    <property type="term" value="C:cytosol"/>
    <property type="evidence" value="ECO:0007669"/>
    <property type="project" value="TreeGrafter"/>
</dbReference>
<comment type="similarity">
    <text evidence="1">Belongs to the aspartokinase family.</text>
</comment>
<dbReference type="EMBL" id="WFLM01000005">
    <property type="protein sequence ID" value="KAB8036925.1"/>
    <property type="molecule type" value="Genomic_DNA"/>
</dbReference>
<comment type="caution">
    <text evidence="9">The sequence shown here is derived from an EMBL/GenBank/DDBJ whole genome shotgun (WGS) entry which is preliminary data.</text>
</comment>
<comment type="catalytic activity">
    <reaction evidence="7">
        <text>L-aspartate + ATP = 4-phospho-L-aspartate + ADP</text>
        <dbReference type="Rhea" id="RHEA:23776"/>
        <dbReference type="ChEBI" id="CHEBI:29991"/>
        <dbReference type="ChEBI" id="CHEBI:30616"/>
        <dbReference type="ChEBI" id="CHEBI:57535"/>
        <dbReference type="ChEBI" id="CHEBI:456216"/>
        <dbReference type="EC" id="2.7.2.4"/>
    </reaction>
</comment>
<dbReference type="GO" id="GO:0004072">
    <property type="term" value="F:aspartate kinase activity"/>
    <property type="evidence" value="ECO:0007669"/>
    <property type="project" value="UniProtKB-EC"/>
</dbReference>
<dbReference type="PANTHER" id="PTHR21499:SF3">
    <property type="entry name" value="ASPARTOKINASE"/>
    <property type="match status" value="1"/>
</dbReference>
<keyword evidence="4" id="KW-0547">Nucleotide-binding</keyword>
<dbReference type="AlphaFoldDB" id="A0A6N6VT03"/>
<dbReference type="Proteomes" id="UP000437748">
    <property type="component" value="Unassembled WGS sequence"/>
</dbReference>
<evidence type="ECO:0000256" key="1">
    <source>
        <dbReference type="ARBA" id="ARBA00010122"/>
    </source>
</evidence>
<proteinExistence type="inferred from homology"/>
<evidence type="ECO:0000256" key="4">
    <source>
        <dbReference type="ARBA" id="ARBA00022741"/>
    </source>
</evidence>
<dbReference type="GO" id="GO:0009090">
    <property type="term" value="P:homoserine biosynthetic process"/>
    <property type="evidence" value="ECO:0007669"/>
    <property type="project" value="TreeGrafter"/>
</dbReference>
<keyword evidence="6" id="KW-0067">ATP-binding</keyword>
<reference evidence="9 10" key="1">
    <citation type="submission" date="2019-10" db="EMBL/GenBank/DDBJ databases">
        <title>New species of Slilvanegrellaceae.</title>
        <authorList>
            <person name="Pitt A."/>
            <person name="Hahn M.W."/>
        </authorList>
    </citation>
    <scope>NUCLEOTIDE SEQUENCE [LARGE SCALE GENOMIC DNA]</scope>
    <source>
        <strain evidence="9 10">SP-Ram-0.45-NSY-1</strain>
    </source>
</reference>
<feature type="domain" description="Aspartate/glutamate/uridylate kinase" evidence="8">
    <location>
        <begin position="8"/>
        <end position="232"/>
    </location>
</feature>
<dbReference type="Gene3D" id="3.40.1160.10">
    <property type="entry name" value="Acetylglutamate kinase-like"/>
    <property type="match status" value="1"/>
</dbReference>
<evidence type="ECO:0000313" key="10">
    <source>
        <dbReference type="Proteomes" id="UP000437748"/>
    </source>
</evidence>
<organism evidence="9 10">
    <name type="scientific">Silvanigrella paludirubra</name>
    <dbReference type="NCBI Taxonomy" id="2499159"/>
    <lineage>
        <taxon>Bacteria</taxon>
        <taxon>Pseudomonadati</taxon>
        <taxon>Bdellovibrionota</taxon>
        <taxon>Oligoflexia</taxon>
        <taxon>Silvanigrellales</taxon>
        <taxon>Silvanigrellaceae</taxon>
        <taxon>Silvanigrella</taxon>
    </lineage>
</organism>
<evidence type="ECO:0000256" key="5">
    <source>
        <dbReference type="ARBA" id="ARBA00022777"/>
    </source>
</evidence>
<dbReference type="GO" id="GO:0005524">
    <property type="term" value="F:ATP binding"/>
    <property type="evidence" value="ECO:0007669"/>
    <property type="project" value="UniProtKB-KW"/>
</dbReference>
<dbReference type="GO" id="GO:0009089">
    <property type="term" value="P:lysine biosynthetic process via diaminopimelate"/>
    <property type="evidence" value="ECO:0007669"/>
    <property type="project" value="TreeGrafter"/>
</dbReference>
<evidence type="ECO:0000256" key="3">
    <source>
        <dbReference type="ARBA" id="ARBA00022679"/>
    </source>
</evidence>
<dbReference type="OrthoDB" id="5288507at2"/>